<evidence type="ECO:0000313" key="3">
    <source>
        <dbReference type="Proteomes" id="UP000299084"/>
    </source>
</evidence>
<evidence type="ECO:0000313" key="2">
    <source>
        <dbReference type="EMBL" id="KAB1282973.1"/>
    </source>
</evidence>
<dbReference type="AlphaFoldDB" id="A0A5N4EHJ0"/>
<sequence>MTQWWLNQTQCCPQGLKALGEGIARRRQAKGFRRHARIVARVVWVRTKERRIGKIRSRFTFSLERDNRLVRVLPAPRTPWPRVGPPRAIVWGASPWLCAVLGFPSPAKSRGFCFPGPPRASSRCPQVRSTRTGNSSPVARSWDCLPGGLHPRPGLSWADVLARPEPGVGWGGRLSSQARWTISRGTEEPRAKGGVECWERPEYQTWRWPVDIRGRSNSRRRWAGSRCPRSRLSGRRPGRCPPRPRTETSPPALCCGALAPHSLHLLPSLPAPTPGRAARGGAVSARLAAEVGGGSQRHQPPRRSDRREDAALSCSPARAGCPAPAAEPKALVPSPSRRLGNHQSDPRAAHIWLPRLSRNARAGSVSVIHLLGTRQSPKEAFGSLEEGMGEVLGPGTSSGNKIVTDLWEPAIDGQLRHAWREMEGEEYSGFWLLPPSCILITCQCLPLAKPSQHPNDLGA</sequence>
<organism evidence="2 3">
    <name type="scientific">Camelus dromedarius</name>
    <name type="common">Dromedary</name>
    <name type="synonym">Arabian camel</name>
    <dbReference type="NCBI Taxonomy" id="9838"/>
    <lineage>
        <taxon>Eukaryota</taxon>
        <taxon>Metazoa</taxon>
        <taxon>Chordata</taxon>
        <taxon>Craniata</taxon>
        <taxon>Vertebrata</taxon>
        <taxon>Euteleostomi</taxon>
        <taxon>Mammalia</taxon>
        <taxon>Eutheria</taxon>
        <taxon>Laurasiatheria</taxon>
        <taxon>Artiodactyla</taxon>
        <taxon>Tylopoda</taxon>
        <taxon>Camelidae</taxon>
        <taxon>Camelus</taxon>
    </lineage>
</organism>
<evidence type="ECO:0000256" key="1">
    <source>
        <dbReference type="SAM" id="MobiDB-lite"/>
    </source>
</evidence>
<comment type="caution">
    <text evidence="2">The sequence shown here is derived from an EMBL/GenBank/DDBJ whole genome shotgun (WGS) entry which is preliminary data.</text>
</comment>
<keyword evidence="3" id="KW-1185">Reference proteome</keyword>
<proteinExistence type="predicted"/>
<accession>A0A5N4EHJ0</accession>
<dbReference type="EMBL" id="JWIN03000002">
    <property type="protein sequence ID" value="KAB1282973.1"/>
    <property type="molecule type" value="Genomic_DNA"/>
</dbReference>
<feature type="region of interest" description="Disordered" evidence="1">
    <location>
        <begin position="266"/>
        <end position="343"/>
    </location>
</feature>
<feature type="region of interest" description="Disordered" evidence="1">
    <location>
        <begin position="219"/>
        <end position="252"/>
    </location>
</feature>
<reference evidence="2 3" key="1">
    <citation type="journal article" date="2019" name="Mol. Ecol. Resour.">
        <title>Improving Illumina assemblies with Hi-C and long reads: an example with the North African dromedary.</title>
        <authorList>
            <person name="Elbers J.P."/>
            <person name="Rogers M.F."/>
            <person name="Perelman P.L."/>
            <person name="Proskuryakova A.A."/>
            <person name="Serdyukova N.A."/>
            <person name="Johnson W.E."/>
            <person name="Horin P."/>
            <person name="Corander J."/>
            <person name="Murphy D."/>
            <person name="Burger P.A."/>
        </authorList>
    </citation>
    <scope>NUCLEOTIDE SEQUENCE [LARGE SCALE GENOMIC DNA]</scope>
    <source>
        <strain evidence="2">Drom800</strain>
        <tissue evidence="2">Blood</tissue>
    </source>
</reference>
<gene>
    <name evidence="2" type="ORF">Cadr_000001365</name>
</gene>
<dbReference type="Proteomes" id="UP000299084">
    <property type="component" value="Unassembled WGS sequence"/>
</dbReference>
<feature type="compositionally biased region" description="Low complexity" evidence="1">
    <location>
        <begin position="266"/>
        <end position="289"/>
    </location>
</feature>
<name>A0A5N4EHJ0_CAMDR</name>
<protein>
    <submittedName>
        <fullName evidence="2">Uncharacterized protein</fullName>
    </submittedName>
</protein>
<feature type="compositionally biased region" description="Basic residues" evidence="1">
    <location>
        <begin position="219"/>
        <end position="238"/>
    </location>
</feature>